<dbReference type="InterPro" id="IPR050213">
    <property type="entry name" value="GST_superfamily"/>
</dbReference>
<dbReference type="InterPro" id="IPR004045">
    <property type="entry name" value="Glutathione_S-Trfase_N"/>
</dbReference>
<name>A0ABP1QVX3_9HEXA</name>
<dbReference type="CDD" id="cd03039">
    <property type="entry name" value="GST_N_Sigma_like"/>
    <property type="match status" value="1"/>
</dbReference>
<dbReference type="InterPro" id="IPR036249">
    <property type="entry name" value="Thioredoxin-like_sf"/>
</dbReference>
<dbReference type="InterPro" id="IPR004046">
    <property type="entry name" value="GST_C"/>
</dbReference>
<dbReference type="InterPro" id="IPR036282">
    <property type="entry name" value="Glutathione-S-Trfase_C_sf"/>
</dbReference>
<dbReference type="InterPro" id="IPR010987">
    <property type="entry name" value="Glutathione-S-Trfase_C-like"/>
</dbReference>
<dbReference type="Gene3D" id="1.20.1050.10">
    <property type="match status" value="1"/>
</dbReference>
<gene>
    <name evidence="3" type="ORF">ODALV1_LOCUS14556</name>
</gene>
<accession>A0ABP1QVX3</accession>
<reference evidence="3 4" key="1">
    <citation type="submission" date="2024-08" db="EMBL/GenBank/DDBJ databases">
        <authorList>
            <person name="Cucini C."/>
            <person name="Frati F."/>
        </authorList>
    </citation>
    <scope>NUCLEOTIDE SEQUENCE [LARGE SCALE GENOMIC DNA]</scope>
</reference>
<dbReference type="CDD" id="cd03192">
    <property type="entry name" value="GST_C_Sigma_like"/>
    <property type="match status" value="1"/>
</dbReference>
<dbReference type="PROSITE" id="PS50404">
    <property type="entry name" value="GST_NTER"/>
    <property type="match status" value="1"/>
</dbReference>
<dbReference type="SUPFAM" id="SSF47616">
    <property type="entry name" value="GST C-terminal domain-like"/>
    <property type="match status" value="1"/>
</dbReference>
<dbReference type="InterPro" id="IPR040079">
    <property type="entry name" value="Glutathione_S-Trfase"/>
</dbReference>
<feature type="domain" description="GST C-terminal" evidence="2">
    <location>
        <begin position="82"/>
        <end position="207"/>
    </location>
</feature>
<proteinExistence type="predicted"/>
<evidence type="ECO:0000259" key="2">
    <source>
        <dbReference type="PROSITE" id="PS50405"/>
    </source>
</evidence>
<organism evidence="3 4">
    <name type="scientific">Orchesella dallaii</name>
    <dbReference type="NCBI Taxonomy" id="48710"/>
    <lineage>
        <taxon>Eukaryota</taxon>
        <taxon>Metazoa</taxon>
        <taxon>Ecdysozoa</taxon>
        <taxon>Arthropoda</taxon>
        <taxon>Hexapoda</taxon>
        <taxon>Collembola</taxon>
        <taxon>Entomobryomorpha</taxon>
        <taxon>Entomobryoidea</taxon>
        <taxon>Orchesellidae</taxon>
        <taxon>Orchesellinae</taxon>
        <taxon>Orchesella</taxon>
    </lineage>
</organism>
<dbReference type="PROSITE" id="PS50405">
    <property type="entry name" value="GST_CTER"/>
    <property type="match status" value="1"/>
</dbReference>
<evidence type="ECO:0000313" key="3">
    <source>
        <dbReference type="EMBL" id="CAL8110920.1"/>
    </source>
</evidence>
<dbReference type="Gene3D" id="3.40.30.10">
    <property type="entry name" value="Glutaredoxin"/>
    <property type="match status" value="1"/>
</dbReference>
<dbReference type="SFLD" id="SFLDS00019">
    <property type="entry name" value="Glutathione_Transferase_(cytos"/>
    <property type="match status" value="1"/>
</dbReference>
<dbReference type="SFLD" id="SFLDG01205">
    <property type="entry name" value="AMPS.1"/>
    <property type="match status" value="1"/>
</dbReference>
<feature type="domain" description="GST N-terminal" evidence="1">
    <location>
        <begin position="3"/>
        <end position="80"/>
    </location>
</feature>
<dbReference type="EMBL" id="CAXLJM020000046">
    <property type="protein sequence ID" value="CAL8110920.1"/>
    <property type="molecule type" value="Genomic_DNA"/>
</dbReference>
<dbReference type="SUPFAM" id="SSF52833">
    <property type="entry name" value="Thioredoxin-like"/>
    <property type="match status" value="1"/>
</dbReference>
<keyword evidence="4" id="KW-1185">Reference proteome</keyword>
<protein>
    <recommendedName>
        <fullName evidence="5">Glutathione S-transferase</fullName>
    </recommendedName>
</protein>
<dbReference type="PANTHER" id="PTHR11571">
    <property type="entry name" value="GLUTATHIONE S-TRANSFERASE"/>
    <property type="match status" value="1"/>
</dbReference>
<comment type="caution">
    <text evidence="3">The sequence shown here is derived from an EMBL/GenBank/DDBJ whole genome shotgun (WGS) entry which is preliminary data.</text>
</comment>
<dbReference type="Proteomes" id="UP001642540">
    <property type="component" value="Unassembled WGS sequence"/>
</dbReference>
<evidence type="ECO:0000259" key="1">
    <source>
        <dbReference type="PROSITE" id="PS50404"/>
    </source>
</evidence>
<evidence type="ECO:0008006" key="5">
    <source>
        <dbReference type="Google" id="ProtNLM"/>
    </source>
</evidence>
<evidence type="ECO:0000313" key="4">
    <source>
        <dbReference type="Proteomes" id="UP001642540"/>
    </source>
</evidence>
<dbReference type="Pfam" id="PF14497">
    <property type="entry name" value="GST_C_3"/>
    <property type="match status" value="1"/>
</dbReference>
<sequence>MAPQYKLRYFNMRAAAEPIRLIFAHANVEYEDIRVAREDWPELKPSMPWGQMPVLEIDGVYLAQSVAICRYLARKYNLIGETELDAAKCDEYVDAIMDMRQDAGKFFREQDAAKKEELKQQIVGETVPKYLEKFNKILTQSDSGFLVGKKLTYADIFVSYIIDGIVLKVLQQPEALANYPVIQKHIDLVNSQNGIREWIAKRPETPF</sequence>
<dbReference type="PANTHER" id="PTHR11571:SF150">
    <property type="entry name" value="GLUTATHIONE S-TRANSFERASE"/>
    <property type="match status" value="1"/>
</dbReference>
<dbReference type="Pfam" id="PF02798">
    <property type="entry name" value="GST_N"/>
    <property type="match status" value="1"/>
</dbReference>
<dbReference type="SFLD" id="SFLDG00363">
    <property type="entry name" value="AMPS_(cytGST):_Alpha-__Mu-__Pi"/>
    <property type="match status" value="1"/>
</dbReference>